<evidence type="ECO:0000313" key="2">
    <source>
        <dbReference type="EMBL" id="TKR88309.1"/>
    </source>
</evidence>
<name>A0A4U5NXH7_STECR</name>
<reference evidence="2 3" key="2">
    <citation type="journal article" date="2019" name="G3 (Bethesda)">
        <title>Hybrid Assembly of the Genome of the Entomopathogenic Nematode Steinernema carpocapsae Identifies the X-Chromosome.</title>
        <authorList>
            <person name="Serra L."/>
            <person name="Macchietto M."/>
            <person name="Macias-Munoz A."/>
            <person name="McGill C.J."/>
            <person name="Rodriguez I.M."/>
            <person name="Rodriguez B."/>
            <person name="Murad R."/>
            <person name="Mortazavi A."/>
        </authorList>
    </citation>
    <scope>NUCLEOTIDE SEQUENCE [LARGE SCALE GENOMIC DNA]</scope>
    <source>
        <strain evidence="2 3">ALL</strain>
    </source>
</reference>
<protein>
    <recommendedName>
        <fullName evidence="4">7TM GPCR serpentine receptor class x (Srx) domain-containing protein</fullName>
    </recommendedName>
</protein>
<evidence type="ECO:0000256" key="1">
    <source>
        <dbReference type="SAM" id="Phobius"/>
    </source>
</evidence>
<evidence type="ECO:0008006" key="4">
    <source>
        <dbReference type="Google" id="ProtNLM"/>
    </source>
</evidence>
<keyword evidence="1" id="KW-1133">Transmembrane helix</keyword>
<gene>
    <name evidence="2" type="ORF">L596_012569</name>
</gene>
<keyword evidence="3" id="KW-1185">Reference proteome</keyword>
<keyword evidence="1" id="KW-0812">Transmembrane</keyword>
<organism evidence="2 3">
    <name type="scientific">Steinernema carpocapsae</name>
    <name type="common">Entomopathogenic nematode</name>
    <dbReference type="NCBI Taxonomy" id="34508"/>
    <lineage>
        <taxon>Eukaryota</taxon>
        <taxon>Metazoa</taxon>
        <taxon>Ecdysozoa</taxon>
        <taxon>Nematoda</taxon>
        <taxon>Chromadorea</taxon>
        <taxon>Rhabditida</taxon>
        <taxon>Tylenchina</taxon>
        <taxon>Panagrolaimomorpha</taxon>
        <taxon>Strongyloidoidea</taxon>
        <taxon>Steinernematidae</taxon>
        <taxon>Steinernema</taxon>
    </lineage>
</organism>
<keyword evidence="1" id="KW-0472">Membrane</keyword>
<accession>A0A4U5NXH7</accession>
<proteinExistence type="predicted"/>
<comment type="caution">
    <text evidence="2">The sequence shown here is derived from an EMBL/GenBank/DDBJ whole genome shotgun (WGS) entry which is preliminary data.</text>
</comment>
<evidence type="ECO:0000313" key="3">
    <source>
        <dbReference type="Proteomes" id="UP000298663"/>
    </source>
</evidence>
<dbReference type="AlphaFoldDB" id="A0A4U5NXH7"/>
<reference evidence="2 3" key="1">
    <citation type="journal article" date="2015" name="Genome Biol.">
        <title>Comparative genomics of Steinernema reveals deeply conserved gene regulatory networks.</title>
        <authorList>
            <person name="Dillman A.R."/>
            <person name="Macchietto M."/>
            <person name="Porter C.F."/>
            <person name="Rogers A."/>
            <person name="Williams B."/>
            <person name="Antoshechkin I."/>
            <person name="Lee M.M."/>
            <person name="Goodwin Z."/>
            <person name="Lu X."/>
            <person name="Lewis E.E."/>
            <person name="Goodrich-Blair H."/>
            <person name="Stock S.P."/>
            <person name="Adams B.J."/>
            <person name="Sternberg P.W."/>
            <person name="Mortazavi A."/>
        </authorList>
    </citation>
    <scope>NUCLEOTIDE SEQUENCE [LARGE SCALE GENOMIC DNA]</scope>
    <source>
        <strain evidence="2 3">ALL</strain>
    </source>
</reference>
<dbReference type="Proteomes" id="UP000298663">
    <property type="component" value="Unassembled WGS sequence"/>
</dbReference>
<feature type="transmembrane region" description="Helical" evidence="1">
    <location>
        <begin position="28"/>
        <end position="49"/>
    </location>
</feature>
<dbReference type="EMBL" id="AZBU02000003">
    <property type="protein sequence ID" value="TKR88309.1"/>
    <property type="molecule type" value="Genomic_DNA"/>
</dbReference>
<sequence length="68" mass="7510">MIVAQQTLGIVWSVCGYYLLLKQLPNEIMFTLMAWIIAALLDGLFVVLFTPCIRSTTASTSQSKKATV</sequence>